<sequence>MEQGTNNAWKTIHSSYLDVRLIGPRRLMIGGYVYWKTNKNGSRAHWMCPRYPPKFGKQRCRARALTSNIDENDGRIDVIQGPIESRHNHPPYLSIGGARSNSEDQLPTDGGGKSKLPFCDIPLRMRRRKRGQTTYKISSYDRAFRFLKEPVNYQEILSKFVDNPSFDKESIFRIIDSIWDLASLGISRIKLCRIILMHEYKIKADLHILLNGTSESSVYSPSHANLEYDTQSNPVPYYDTFYSVADPIDDTEYDETIYPDISFSEQSTSQTAPVPDLKKIVTLCKSAAPLLNALKAQASISETLSALNLANTKTNHEDHNYYRTKINGNLSSNEGIIELLTSTLQVTLDAVQQLTDAMATKKNRGEGEKKIREENGKEGKRKKLKTYARVKIKPSTPDDIPRRNARLHNEPQQIQDAIATVLVKEECIDLPDEDVNISCSSINHSSIEPSSRPNYSAESFLSNAPKKTSSKNSIPKKDSSISHGISNNEFAAKIQRHLAPHLTQYIMSLSSSPQIKLES</sequence>
<evidence type="ECO:0000313" key="1">
    <source>
        <dbReference type="EMBL" id="KAJ8665056.1"/>
    </source>
</evidence>
<reference evidence="1" key="1">
    <citation type="submission" date="2023-04" db="EMBL/GenBank/DDBJ databases">
        <title>A chromosome-level genome assembly of the parasitoid wasp Eretmocerus hayati.</title>
        <authorList>
            <person name="Zhong Y."/>
            <person name="Liu S."/>
            <person name="Liu Y."/>
        </authorList>
    </citation>
    <scope>NUCLEOTIDE SEQUENCE</scope>
    <source>
        <strain evidence="1">ZJU_SS_LIU_2023</strain>
    </source>
</reference>
<protein>
    <submittedName>
        <fullName evidence="1">Uncharacterized protein</fullName>
    </submittedName>
</protein>
<gene>
    <name evidence="1" type="ORF">QAD02_006718</name>
</gene>
<dbReference type="Proteomes" id="UP001239111">
    <property type="component" value="Chromosome 4"/>
</dbReference>
<dbReference type="EMBL" id="CM056744">
    <property type="protein sequence ID" value="KAJ8665056.1"/>
    <property type="molecule type" value="Genomic_DNA"/>
</dbReference>
<proteinExistence type="predicted"/>
<comment type="caution">
    <text evidence="1">The sequence shown here is derived from an EMBL/GenBank/DDBJ whole genome shotgun (WGS) entry which is preliminary data.</text>
</comment>
<accession>A0ACC2N2G0</accession>
<evidence type="ECO:0000313" key="2">
    <source>
        <dbReference type="Proteomes" id="UP001239111"/>
    </source>
</evidence>
<organism evidence="1 2">
    <name type="scientific">Eretmocerus hayati</name>
    <dbReference type="NCBI Taxonomy" id="131215"/>
    <lineage>
        <taxon>Eukaryota</taxon>
        <taxon>Metazoa</taxon>
        <taxon>Ecdysozoa</taxon>
        <taxon>Arthropoda</taxon>
        <taxon>Hexapoda</taxon>
        <taxon>Insecta</taxon>
        <taxon>Pterygota</taxon>
        <taxon>Neoptera</taxon>
        <taxon>Endopterygota</taxon>
        <taxon>Hymenoptera</taxon>
        <taxon>Apocrita</taxon>
        <taxon>Proctotrupomorpha</taxon>
        <taxon>Chalcidoidea</taxon>
        <taxon>Aphelinidae</taxon>
        <taxon>Aphelininae</taxon>
        <taxon>Eretmocerus</taxon>
    </lineage>
</organism>
<keyword evidence="2" id="KW-1185">Reference proteome</keyword>
<name>A0ACC2N2G0_9HYME</name>